<reference evidence="12 13" key="1">
    <citation type="submission" date="2016-09" db="EMBL/GenBank/DDBJ databases">
        <title>Genome-resolved meta-omics ties microbial dynamics to process performance in biotechnology for thiocyanate degradation.</title>
        <authorList>
            <person name="Kantor R.S."/>
            <person name="Huddy R.J."/>
            <person name="Iyer R."/>
            <person name="Thomas B.C."/>
            <person name="Brown C.T."/>
            <person name="Anantharaman K."/>
            <person name="Tringe S."/>
            <person name="Hettich R.L."/>
            <person name="Harrison S.T."/>
            <person name="Banfield J.F."/>
        </authorList>
    </citation>
    <scope>NUCLEOTIDE SEQUENCE [LARGE SCALE GENOMIC DNA]</scope>
    <source>
        <strain evidence="12">59-99</strain>
    </source>
</reference>
<evidence type="ECO:0000256" key="2">
    <source>
        <dbReference type="ARBA" id="ARBA00012695"/>
    </source>
</evidence>
<comment type="pathway">
    <text evidence="1">Amino-acid degradation; L-proline degradation into L-glutamate; L-glutamate from L-proline: step 1/2.</text>
</comment>
<dbReference type="PANTHER" id="PTHR13914">
    <property type="entry name" value="PROLINE OXIDASE"/>
    <property type="match status" value="1"/>
</dbReference>
<dbReference type="Gene3D" id="3.20.20.220">
    <property type="match status" value="1"/>
</dbReference>
<feature type="binding site" evidence="9">
    <location>
        <position position="91"/>
    </location>
    <ligand>
        <name>substrate</name>
    </ligand>
</feature>
<dbReference type="AlphaFoldDB" id="A0A1M3KV73"/>
<dbReference type="InterPro" id="IPR008219">
    <property type="entry name" value="PRODH_bac_arc"/>
</dbReference>
<dbReference type="EMBL" id="MKVH01000025">
    <property type="protein sequence ID" value="OJX56280.1"/>
    <property type="molecule type" value="Genomic_DNA"/>
</dbReference>
<proteinExistence type="predicted"/>
<keyword evidence="4 10" id="KW-0547">Nucleotide-binding</keyword>
<dbReference type="InterPro" id="IPR002872">
    <property type="entry name" value="Proline_DH_dom"/>
</dbReference>
<evidence type="ECO:0000313" key="13">
    <source>
        <dbReference type="Proteomes" id="UP000184233"/>
    </source>
</evidence>
<comment type="caution">
    <text evidence="12">The sequence shown here is derived from an EMBL/GenBank/DDBJ whole genome shotgun (WGS) entry which is preliminary data.</text>
</comment>
<name>A0A1M3KV73_9BACT</name>
<dbReference type="InterPro" id="IPR029041">
    <property type="entry name" value="FAD-linked_oxidoreductase-like"/>
</dbReference>
<dbReference type="GO" id="GO:0000166">
    <property type="term" value="F:nucleotide binding"/>
    <property type="evidence" value="ECO:0007669"/>
    <property type="project" value="UniProtKB-KW"/>
</dbReference>
<keyword evidence="3" id="KW-0285">Flavoprotein</keyword>
<dbReference type="Proteomes" id="UP000184233">
    <property type="component" value="Unassembled WGS sequence"/>
</dbReference>
<evidence type="ECO:0000256" key="1">
    <source>
        <dbReference type="ARBA" id="ARBA00004739"/>
    </source>
</evidence>
<accession>A0A1M3KV73</accession>
<comment type="catalytic activity">
    <reaction evidence="8">
        <text>L-proline + a quinone = (S)-1-pyrroline-5-carboxylate + a quinol + H(+)</text>
        <dbReference type="Rhea" id="RHEA:23784"/>
        <dbReference type="ChEBI" id="CHEBI:15378"/>
        <dbReference type="ChEBI" id="CHEBI:17388"/>
        <dbReference type="ChEBI" id="CHEBI:24646"/>
        <dbReference type="ChEBI" id="CHEBI:60039"/>
        <dbReference type="ChEBI" id="CHEBI:132124"/>
        <dbReference type="EC" id="1.5.5.2"/>
    </reaction>
</comment>
<feature type="binding site" evidence="9">
    <location>
        <position position="281"/>
    </location>
    <ligand>
        <name>substrate</name>
    </ligand>
</feature>
<evidence type="ECO:0000256" key="5">
    <source>
        <dbReference type="ARBA" id="ARBA00022827"/>
    </source>
</evidence>
<dbReference type="EC" id="1.5.5.2" evidence="2"/>
<keyword evidence="7" id="KW-0642">Proline metabolism</keyword>
<comment type="cofactor">
    <cofactor evidence="10">
        <name>FAD</name>
        <dbReference type="ChEBI" id="CHEBI:57692"/>
    </cofactor>
    <text evidence="10">Binds 1 FAD per subunit.</text>
</comment>
<evidence type="ECO:0000256" key="9">
    <source>
        <dbReference type="PIRSR" id="PIRSR000196-1"/>
    </source>
</evidence>
<sequence length="300" mass="33876">MSLFNKLVVSALPLVPKGIVKTVARRYIAGPVLSDAVACTRDLMARGACSTIDVLGEFVQNRERAVHETAMASSVIDAIHEHKLASYLSVKPTSLGLDIDHDFAYANITGLVSKAKTLGLFVRMDMENTPYTDITLDFYRRLRRDGYDNVGVVIQAYLRRSEQDIRSLLDYAPSVRLCKGIYVEAEEHAFKDADEIRANYRKLLRLLIDAKARPHIATHDEALIVDAERVIAERKLDRSSYEFQMLLGVREDRRDTLLRNGHAVRIYVPFGEDWYGYSTRRLKENPAVAGYVAKAILTGR</sequence>
<protein>
    <recommendedName>
        <fullName evidence="2">proline dehydrogenase</fullName>
        <ecNumber evidence="2">1.5.5.2</ecNumber>
    </recommendedName>
</protein>
<gene>
    <name evidence="12" type="ORF">BGO89_13150</name>
</gene>
<dbReference type="GO" id="GO:0004657">
    <property type="term" value="F:proline dehydrogenase activity"/>
    <property type="evidence" value="ECO:0007669"/>
    <property type="project" value="UniProtKB-EC"/>
</dbReference>
<evidence type="ECO:0000256" key="3">
    <source>
        <dbReference type="ARBA" id="ARBA00022630"/>
    </source>
</evidence>
<evidence type="ECO:0000256" key="10">
    <source>
        <dbReference type="PIRSR" id="PIRSR000196-2"/>
    </source>
</evidence>
<evidence type="ECO:0000313" key="12">
    <source>
        <dbReference type="EMBL" id="OJX56280.1"/>
    </source>
</evidence>
<dbReference type="Pfam" id="PF01619">
    <property type="entry name" value="Pro_dh"/>
    <property type="match status" value="1"/>
</dbReference>
<feature type="binding site" evidence="10">
    <location>
        <position position="126"/>
    </location>
    <ligand>
        <name>FAD</name>
        <dbReference type="ChEBI" id="CHEBI:57692"/>
    </ligand>
</feature>
<dbReference type="UniPathway" id="UPA00261">
    <property type="reaction ID" value="UER00373"/>
</dbReference>
<dbReference type="STRING" id="1895771.BGO89_13150"/>
<feature type="binding site" evidence="10">
    <location>
        <begin position="218"/>
        <end position="219"/>
    </location>
    <ligand>
        <name>FAD</name>
        <dbReference type="ChEBI" id="CHEBI:57692"/>
    </ligand>
</feature>
<feature type="domain" description="Proline dehydrogenase" evidence="11">
    <location>
        <begin position="41"/>
        <end position="292"/>
    </location>
</feature>
<dbReference type="GO" id="GO:0010133">
    <property type="term" value="P:L-proline catabolic process to L-glutamate"/>
    <property type="evidence" value="ECO:0007669"/>
    <property type="project" value="UniProtKB-UniPathway"/>
</dbReference>
<evidence type="ECO:0000259" key="11">
    <source>
        <dbReference type="Pfam" id="PF01619"/>
    </source>
</evidence>
<dbReference type="SUPFAM" id="SSF51730">
    <property type="entry name" value="FAD-linked oxidoreductase"/>
    <property type="match status" value="1"/>
</dbReference>
<evidence type="ECO:0000256" key="6">
    <source>
        <dbReference type="ARBA" id="ARBA00023002"/>
    </source>
</evidence>
<dbReference type="InterPro" id="IPR015659">
    <property type="entry name" value="Proline_oxidase"/>
</dbReference>
<keyword evidence="5 10" id="KW-0274">FAD</keyword>
<dbReference type="PANTHER" id="PTHR13914:SF0">
    <property type="entry name" value="PROLINE DEHYDROGENASE 1, MITOCHONDRIAL"/>
    <property type="match status" value="1"/>
</dbReference>
<keyword evidence="6" id="KW-0560">Oxidoreductase</keyword>
<evidence type="ECO:0000256" key="8">
    <source>
        <dbReference type="ARBA" id="ARBA00048779"/>
    </source>
</evidence>
<organism evidence="12 13">
    <name type="scientific">Candidatus Kapaibacterium thiocyanatum</name>
    <dbReference type="NCBI Taxonomy" id="1895771"/>
    <lineage>
        <taxon>Bacteria</taxon>
        <taxon>Pseudomonadati</taxon>
        <taxon>Candidatus Kapaibacteriota</taxon>
        <taxon>Candidatus Kapaibacteriia</taxon>
        <taxon>Candidatus Kapaibacteriales</taxon>
        <taxon>Candidatus Kapaibacteriaceae</taxon>
        <taxon>Candidatus Kapaibacterium</taxon>
    </lineage>
</organism>
<dbReference type="PIRSF" id="PIRSF000196">
    <property type="entry name" value="Pro_dehydrog"/>
    <property type="match status" value="1"/>
</dbReference>
<evidence type="ECO:0000256" key="7">
    <source>
        <dbReference type="ARBA" id="ARBA00023062"/>
    </source>
</evidence>
<evidence type="ECO:0000256" key="4">
    <source>
        <dbReference type="ARBA" id="ARBA00022741"/>
    </source>
</evidence>
<feature type="binding site" evidence="10">
    <location>
        <position position="155"/>
    </location>
    <ligand>
        <name>FAD</name>
        <dbReference type="ChEBI" id="CHEBI:57692"/>
    </ligand>
</feature>
<feature type="binding site" evidence="9">
    <location>
        <position position="280"/>
    </location>
    <ligand>
        <name>substrate</name>
    </ligand>
</feature>